<evidence type="ECO:0000313" key="3">
    <source>
        <dbReference type="Proteomes" id="UP000007305"/>
    </source>
</evidence>
<keyword evidence="1" id="KW-0812">Transmembrane</keyword>
<dbReference type="Gramene" id="Zm00001eb429480_T001">
    <property type="protein sequence ID" value="Zm00001eb429480_P001"/>
    <property type="gene ID" value="Zm00001eb429480"/>
</dbReference>
<reference evidence="2" key="2">
    <citation type="submission" date="2019-07" db="EMBL/GenBank/DDBJ databases">
        <authorList>
            <person name="Seetharam A."/>
            <person name="Woodhouse M."/>
            <person name="Cannon E."/>
        </authorList>
    </citation>
    <scope>NUCLEOTIDE SEQUENCE [LARGE SCALE GENOMIC DNA]</scope>
    <source>
        <strain evidence="2">cv. B73</strain>
    </source>
</reference>
<keyword evidence="1" id="KW-1133">Transmembrane helix</keyword>
<dbReference type="AlphaFoldDB" id="A0A804RP17"/>
<keyword evidence="1" id="KW-0472">Membrane</keyword>
<evidence type="ECO:0000313" key="2">
    <source>
        <dbReference type="EnsemblPlants" id="Zm00001eb429480_P001"/>
    </source>
</evidence>
<protein>
    <submittedName>
        <fullName evidence="2">Uncharacterized protein</fullName>
    </submittedName>
</protein>
<feature type="transmembrane region" description="Helical" evidence="1">
    <location>
        <begin position="83"/>
        <end position="103"/>
    </location>
</feature>
<name>A0A804RP17_MAIZE</name>
<reference evidence="2" key="3">
    <citation type="submission" date="2021-05" db="UniProtKB">
        <authorList>
            <consortium name="EnsemblPlants"/>
        </authorList>
    </citation>
    <scope>IDENTIFICATION</scope>
    <source>
        <strain evidence="2">cv. B73</strain>
    </source>
</reference>
<sequence>MLYPHQRPCGLRGRRLPLHGHQGQRARRRHRCPHQAQRPRQLLWQVRAQGLLVRVSSFRRSHARSCSRTRLHMHAPCMARMHALCLLIYLSCLSCIVHLSVLQNLEPFQPNTCQFNSHVLSLVEFPFFFVFGHFLVRVRHLLQGKRAVLRVIVVYVKPNT</sequence>
<organism evidence="2 3">
    <name type="scientific">Zea mays</name>
    <name type="common">Maize</name>
    <dbReference type="NCBI Taxonomy" id="4577"/>
    <lineage>
        <taxon>Eukaryota</taxon>
        <taxon>Viridiplantae</taxon>
        <taxon>Streptophyta</taxon>
        <taxon>Embryophyta</taxon>
        <taxon>Tracheophyta</taxon>
        <taxon>Spermatophyta</taxon>
        <taxon>Magnoliopsida</taxon>
        <taxon>Liliopsida</taxon>
        <taxon>Poales</taxon>
        <taxon>Poaceae</taxon>
        <taxon>PACMAD clade</taxon>
        <taxon>Panicoideae</taxon>
        <taxon>Andropogonodae</taxon>
        <taxon>Andropogoneae</taxon>
        <taxon>Tripsacinae</taxon>
        <taxon>Zea</taxon>
    </lineage>
</organism>
<keyword evidence="3" id="KW-1185">Reference proteome</keyword>
<dbReference type="EnsemblPlants" id="Zm00001eb429480_T001">
    <property type="protein sequence ID" value="Zm00001eb429480_P001"/>
    <property type="gene ID" value="Zm00001eb429480"/>
</dbReference>
<accession>A0A804RP17</accession>
<evidence type="ECO:0000256" key="1">
    <source>
        <dbReference type="SAM" id="Phobius"/>
    </source>
</evidence>
<dbReference type="InParanoid" id="A0A804RP17"/>
<reference evidence="3" key="1">
    <citation type="journal article" date="2009" name="Science">
        <title>The B73 maize genome: complexity, diversity, and dynamics.</title>
        <authorList>
            <person name="Schnable P.S."/>
            <person name="Ware D."/>
            <person name="Fulton R.S."/>
            <person name="Stein J.C."/>
            <person name="Wei F."/>
            <person name="Pasternak S."/>
            <person name="Liang C."/>
            <person name="Zhang J."/>
            <person name="Fulton L."/>
            <person name="Graves T.A."/>
            <person name="Minx P."/>
            <person name="Reily A.D."/>
            <person name="Courtney L."/>
            <person name="Kruchowski S.S."/>
            <person name="Tomlinson C."/>
            <person name="Strong C."/>
            <person name="Delehaunty K."/>
            <person name="Fronick C."/>
            <person name="Courtney B."/>
            <person name="Rock S.M."/>
            <person name="Belter E."/>
            <person name="Du F."/>
            <person name="Kim K."/>
            <person name="Abbott R.M."/>
            <person name="Cotton M."/>
            <person name="Levy A."/>
            <person name="Marchetto P."/>
            <person name="Ochoa K."/>
            <person name="Jackson S.M."/>
            <person name="Gillam B."/>
            <person name="Chen W."/>
            <person name="Yan L."/>
            <person name="Higginbotham J."/>
            <person name="Cardenas M."/>
            <person name="Waligorski J."/>
            <person name="Applebaum E."/>
            <person name="Phelps L."/>
            <person name="Falcone J."/>
            <person name="Kanchi K."/>
            <person name="Thane T."/>
            <person name="Scimone A."/>
            <person name="Thane N."/>
            <person name="Henke J."/>
            <person name="Wang T."/>
            <person name="Ruppert J."/>
            <person name="Shah N."/>
            <person name="Rotter K."/>
            <person name="Hodges J."/>
            <person name="Ingenthron E."/>
            <person name="Cordes M."/>
            <person name="Kohlberg S."/>
            <person name="Sgro J."/>
            <person name="Delgado B."/>
            <person name="Mead K."/>
            <person name="Chinwalla A."/>
            <person name="Leonard S."/>
            <person name="Crouse K."/>
            <person name="Collura K."/>
            <person name="Kudrna D."/>
            <person name="Currie J."/>
            <person name="He R."/>
            <person name="Angelova A."/>
            <person name="Rajasekar S."/>
            <person name="Mueller T."/>
            <person name="Lomeli R."/>
            <person name="Scara G."/>
            <person name="Ko A."/>
            <person name="Delaney K."/>
            <person name="Wissotski M."/>
            <person name="Lopez G."/>
            <person name="Campos D."/>
            <person name="Braidotti M."/>
            <person name="Ashley E."/>
            <person name="Golser W."/>
            <person name="Kim H."/>
            <person name="Lee S."/>
            <person name="Lin J."/>
            <person name="Dujmic Z."/>
            <person name="Kim W."/>
            <person name="Talag J."/>
            <person name="Zuccolo A."/>
            <person name="Fan C."/>
            <person name="Sebastian A."/>
            <person name="Kramer M."/>
            <person name="Spiegel L."/>
            <person name="Nascimento L."/>
            <person name="Zutavern T."/>
            <person name="Miller B."/>
            <person name="Ambroise C."/>
            <person name="Muller S."/>
            <person name="Spooner W."/>
            <person name="Narechania A."/>
            <person name="Ren L."/>
            <person name="Wei S."/>
            <person name="Kumari S."/>
            <person name="Faga B."/>
            <person name="Levy M.J."/>
            <person name="McMahan L."/>
            <person name="Van Buren P."/>
            <person name="Vaughn M.W."/>
            <person name="Ying K."/>
            <person name="Yeh C.-T."/>
            <person name="Emrich S.J."/>
            <person name="Jia Y."/>
            <person name="Kalyanaraman A."/>
            <person name="Hsia A.-P."/>
            <person name="Barbazuk W.B."/>
            <person name="Baucom R.S."/>
            <person name="Brutnell T.P."/>
            <person name="Carpita N.C."/>
            <person name="Chaparro C."/>
            <person name="Chia J.-M."/>
            <person name="Deragon J.-M."/>
            <person name="Estill J.C."/>
            <person name="Fu Y."/>
            <person name="Jeddeloh J.A."/>
            <person name="Han Y."/>
            <person name="Lee H."/>
            <person name="Li P."/>
            <person name="Lisch D.R."/>
            <person name="Liu S."/>
            <person name="Liu Z."/>
            <person name="Nagel D.H."/>
            <person name="McCann M.C."/>
            <person name="SanMiguel P."/>
            <person name="Myers A.M."/>
            <person name="Nettleton D."/>
            <person name="Nguyen J."/>
            <person name="Penning B.W."/>
            <person name="Ponnala L."/>
            <person name="Schneider K.L."/>
            <person name="Schwartz D.C."/>
            <person name="Sharma A."/>
            <person name="Soderlund C."/>
            <person name="Springer N.M."/>
            <person name="Sun Q."/>
            <person name="Wang H."/>
            <person name="Waterman M."/>
            <person name="Westerman R."/>
            <person name="Wolfgruber T.K."/>
            <person name="Yang L."/>
            <person name="Yu Y."/>
            <person name="Zhang L."/>
            <person name="Zhou S."/>
            <person name="Zhu Q."/>
            <person name="Bennetzen J.L."/>
            <person name="Dawe R.K."/>
            <person name="Jiang J."/>
            <person name="Jiang N."/>
            <person name="Presting G.G."/>
            <person name="Wessler S.R."/>
            <person name="Aluru S."/>
            <person name="Martienssen R.A."/>
            <person name="Clifton S.W."/>
            <person name="McCombie W.R."/>
            <person name="Wing R.A."/>
            <person name="Wilson R.K."/>
        </authorList>
    </citation>
    <scope>NUCLEOTIDE SEQUENCE [LARGE SCALE GENOMIC DNA]</scope>
    <source>
        <strain evidence="3">cv. B73</strain>
    </source>
</reference>
<feature type="transmembrane region" description="Helical" evidence="1">
    <location>
        <begin position="115"/>
        <end position="136"/>
    </location>
</feature>
<dbReference type="Proteomes" id="UP000007305">
    <property type="component" value="Chromosome 10"/>
</dbReference>
<proteinExistence type="predicted"/>